<proteinExistence type="inferred from homology"/>
<sequence length="252" mass="26719">MKILVAIKRVVDHNVRIRVRPDGTGVETQGVRMSMNPFCKHAVEAAVQLAEAGHADEVVVVSIGPKTANDVILTALAMGAHRGILIETDAELETLAIAKLLAKLVAEENPDLVLLGKQAVDDDSNHVGQMLAALTDRPQATFASAIKVEVQSLEVTREVDFGRITVALPLPAIVTADLRLNTPRNAALPMVMKARSKPLAVRPVAEFGVDIAPRLTVEKVSPPAERAAGRTLGSVSELAGFIAGDIAEMEAL</sequence>
<feature type="domain" description="Electron transfer flavoprotein alpha/beta-subunit N-terminal" evidence="9">
    <location>
        <begin position="23"/>
        <end position="211"/>
    </location>
</feature>
<dbReference type="FunFam" id="3.40.50.620:FF:000011">
    <property type="entry name" value="Electron transfer flavoprotein subunit beta"/>
    <property type="match status" value="1"/>
</dbReference>
<keyword evidence="5" id="KW-0249">Electron transport</keyword>
<dbReference type="PANTHER" id="PTHR21294:SF8">
    <property type="entry name" value="ELECTRON TRANSFER FLAVOPROTEIN SUBUNIT BETA"/>
    <property type="match status" value="1"/>
</dbReference>
<dbReference type="InterPro" id="IPR014730">
    <property type="entry name" value="ETF_a/b_N"/>
</dbReference>
<comment type="cofactor">
    <cofactor evidence="8">
        <name>AMP</name>
        <dbReference type="ChEBI" id="CHEBI:456215"/>
    </cofactor>
</comment>
<dbReference type="RefSeq" id="WP_046134110.1">
    <property type="nucleotide sequence ID" value="NZ_FQVC01000007.1"/>
</dbReference>
<evidence type="ECO:0000256" key="5">
    <source>
        <dbReference type="ARBA" id="ARBA00022982"/>
    </source>
</evidence>
<evidence type="ECO:0000256" key="1">
    <source>
        <dbReference type="ARBA" id="ARBA00007557"/>
    </source>
</evidence>
<dbReference type="EMBL" id="LAJF01000042">
    <property type="protein sequence ID" value="KKB86006.1"/>
    <property type="molecule type" value="Genomic_DNA"/>
</dbReference>
<evidence type="ECO:0000313" key="13">
    <source>
        <dbReference type="Proteomes" id="UP000184533"/>
    </source>
</evidence>
<dbReference type="Proteomes" id="UP000184533">
    <property type="component" value="Unassembled WGS sequence"/>
</dbReference>
<comment type="similarity">
    <text evidence="1">Belongs to the ETF beta-subunit/FixA family.</text>
</comment>
<evidence type="ECO:0000313" key="10">
    <source>
        <dbReference type="EMBL" id="KKB86006.1"/>
    </source>
</evidence>
<evidence type="ECO:0000256" key="2">
    <source>
        <dbReference type="ARBA" id="ARBA00011355"/>
    </source>
</evidence>
<dbReference type="STRING" id="1121477.SAMN02745223_02424"/>
<evidence type="ECO:0000256" key="7">
    <source>
        <dbReference type="ARBA" id="ARBA00042002"/>
    </source>
</evidence>
<keyword evidence="12" id="KW-1185">Reference proteome</keyword>
<evidence type="ECO:0000256" key="8">
    <source>
        <dbReference type="ARBA" id="ARBA00049933"/>
    </source>
</evidence>
<dbReference type="OrthoDB" id="9781325at2"/>
<dbReference type="GO" id="GO:0009055">
    <property type="term" value="F:electron transfer activity"/>
    <property type="evidence" value="ECO:0007669"/>
    <property type="project" value="InterPro"/>
</dbReference>
<evidence type="ECO:0000313" key="11">
    <source>
        <dbReference type="EMBL" id="SHF37482.1"/>
    </source>
</evidence>
<dbReference type="Pfam" id="PF01012">
    <property type="entry name" value="ETF"/>
    <property type="match status" value="1"/>
</dbReference>
<dbReference type="Proteomes" id="UP000033608">
    <property type="component" value="Unassembled WGS sequence"/>
</dbReference>
<dbReference type="SMART" id="SM00893">
    <property type="entry name" value="ETF"/>
    <property type="match status" value="1"/>
</dbReference>
<dbReference type="PANTHER" id="PTHR21294">
    <property type="entry name" value="ELECTRON TRANSFER FLAVOPROTEIN BETA-SUBUNIT"/>
    <property type="match status" value="1"/>
</dbReference>
<dbReference type="InterPro" id="IPR012255">
    <property type="entry name" value="ETF_b"/>
</dbReference>
<dbReference type="CDD" id="cd01714">
    <property type="entry name" value="ETF_beta"/>
    <property type="match status" value="1"/>
</dbReference>
<evidence type="ECO:0000259" key="9">
    <source>
        <dbReference type="SMART" id="SM00893"/>
    </source>
</evidence>
<evidence type="ECO:0000256" key="3">
    <source>
        <dbReference type="ARBA" id="ARBA00016797"/>
    </source>
</evidence>
<dbReference type="PATRIC" id="fig|1121477.3.peg.1984"/>
<dbReference type="InterPro" id="IPR014729">
    <property type="entry name" value="Rossmann-like_a/b/a_fold"/>
</dbReference>
<accession>A0A0F5LUM7</accession>
<dbReference type="GO" id="GO:0046395">
    <property type="term" value="P:carboxylic acid catabolic process"/>
    <property type="evidence" value="ECO:0007669"/>
    <property type="project" value="UniProtKB-ARBA"/>
</dbReference>
<protein>
    <recommendedName>
        <fullName evidence="3">Electron transfer flavoprotein subunit beta</fullName>
    </recommendedName>
    <alternativeName>
        <fullName evidence="7">Electron transfer flavoprotein small subunit</fullName>
    </alternativeName>
</protein>
<reference evidence="11 13" key="2">
    <citation type="submission" date="2016-11" db="EMBL/GenBank/DDBJ databases">
        <authorList>
            <person name="Jaros S."/>
            <person name="Januszkiewicz K."/>
            <person name="Wedrychowicz H."/>
        </authorList>
    </citation>
    <scope>NUCLEOTIDE SEQUENCE [LARGE SCALE GENOMIC DNA]</scope>
    <source>
        <strain evidence="11 13">DSM 17137</strain>
    </source>
</reference>
<name>A0A0F5LUM7_9HYPH</name>
<comment type="function">
    <text evidence="6">The electron transfer flavoprotein serves as a specific electron acceptor for other dehydrogenases. It transfers the electrons to the main respiratory chain via ETF-ubiquinone oxidoreductase (ETF dehydrogenase).</text>
</comment>
<gene>
    <name evidence="11" type="ORF">SAMN02745223_02424</name>
    <name evidence="10" type="ORF">VW29_04525</name>
</gene>
<evidence type="ECO:0000256" key="6">
    <source>
        <dbReference type="ARBA" id="ARBA00025649"/>
    </source>
</evidence>
<evidence type="ECO:0000256" key="4">
    <source>
        <dbReference type="ARBA" id="ARBA00022448"/>
    </source>
</evidence>
<reference evidence="10 12" key="1">
    <citation type="submission" date="2015-03" db="EMBL/GenBank/DDBJ databases">
        <authorList>
            <person name="Hassan Y.I."/>
            <person name="Lepp D."/>
            <person name="Zhou T."/>
        </authorList>
    </citation>
    <scope>NUCLEOTIDE SEQUENCE [LARGE SCALE GENOMIC DNA]</scope>
    <source>
        <strain evidence="10 12">DSM 17137</strain>
    </source>
</reference>
<comment type="subunit">
    <text evidence="2">Heterodimer of an alpha and a beta subunit.</text>
</comment>
<dbReference type="AlphaFoldDB" id="A0A0F5LUM7"/>
<dbReference type="PIRSF" id="PIRSF000090">
    <property type="entry name" value="Beta-ETF"/>
    <property type="match status" value="1"/>
</dbReference>
<dbReference type="InterPro" id="IPR033948">
    <property type="entry name" value="ETF_beta_N"/>
</dbReference>
<keyword evidence="4" id="KW-0813">Transport</keyword>
<organism evidence="10 12">
    <name type="scientific">Devosia limi DSM 17137</name>
    <dbReference type="NCBI Taxonomy" id="1121477"/>
    <lineage>
        <taxon>Bacteria</taxon>
        <taxon>Pseudomonadati</taxon>
        <taxon>Pseudomonadota</taxon>
        <taxon>Alphaproteobacteria</taxon>
        <taxon>Hyphomicrobiales</taxon>
        <taxon>Devosiaceae</taxon>
        <taxon>Devosia</taxon>
    </lineage>
</organism>
<evidence type="ECO:0000313" key="12">
    <source>
        <dbReference type="Proteomes" id="UP000033608"/>
    </source>
</evidence>
<dbReference type="EMBL" id="FQVC01000007">
    <property type="protein sequence ID" value="SHF37482.1"/>
    <property type="molecule type" value="Genomic_DNA"/>
</dbReference>
<dbReference type="Gene3D" id="3.40.50.620">
    <property type="entry name" value="HUPs"/>
    <property type="match status" value="1"/>
</dbReference>
<dbReference type="SUPFAM" id="SSF52402">
    <property type="entry name" value="Adenine nucleotide alpha hydrolases-like"/>
    <property type="match status" value="1"/>
</dbReference>